<gene>
    <name evidence="1" type="ORF">HCN83_10055</name>
</gene>
<dbReference type="AlphaFoldDB" id="A0A969TX51"/>
<comment type="caution">
    <text evidence="1">The sequence shown here is derived from an EMBL/GenBank/DDBJ whole genome shotgun (WGS) entry which is preliminary data.</text>
</comment>
<organism evidence="1 2">
    <name type="scientific">Alkalicoccus luteus</name>
    <dbReference type="NCBI Taxonomy" id="1237094"/>
    <lineage>
        <taxon>Bacteria</taxon>
        <taxon>Bacillati</taxon>
        <taxon>Bacillota</taxon>
        <taxon>Bacilli</taxon>
        <taxon>Bacillales</taxon>
        <taxon>Bacillaceae</taxon>
        <taxon>Alkalicoccus</taxon>
    </lineage>
</organism>
<evidence type="ECO:0000313" key="1">
    <source>
        <dbReference type="EMBL" id="NJP37929.1"/>
    </source>
</evidence>
<reference evidence="1 2" key="1">
    <citation type="submission" date="2020-03" db="EMBL/GenBank/DDBJ databases">
        <title>Assessment of the enzymatic potential of alkaline-tolerant lipase obtained from Bacillus luteus H11 (technogenic soil) for the bioremediation of saline soils contaminated with petroleum substances.</title>
        <authorList>
            <person name="Kalwasinska A."/>
        </authorList>
    </citation>
    <scope>NUCLEOTIDE SEQUENCE [LARGE SCALE GENOMIC DNA]</scope>
    <source>
        <strain evidence="1 2">H11</strain>
    </source>
</reference>
<name>A0A969TX51_9BACI</name>
<dbReference type="RefSeq" id="WP_168006914.1">
    <property type="nucleotide sequence ID" value="NZ_JAATHJ010000013.1"/>
</dbReference>
<proteinExistence type="predicted"/>
<protein>
    <submittedName>
        <fullName evidence="1">Uncharacterized protein</fullName>
    </submittedName>
</protein>
<accession>A0A969TX51</accession>
<sequence>MEKQLIDLHRELKDIEDRYNIVFVSDNYHKPMVIIDRTSGKSYYYETEAFEIDIASNQEE</sequence>
<keyword evidence="2" id="KW-1185">Reference proteome</keyword>
<evidence type="ECO:0000313" key="2">
    <source>
        <dbReference type="Proteomes" id="UP000752012"/>
    </source>
</evidence>
<dbReference type="Proteomes" id="UP000752012">
    <property type="component" value="Unassembled WGS sequence"/>
</dbReference>
<dbReference type="EMBL" id="JAATHJ010000013">
    <property type="protein sequence ID" value="NJP37929.1"/>
    <property type="molecule type" value="Genomic_DNA"/>
</dbReference>